<dbReference type="Gene3D" id="3.30.70.100">
    <property type="match status" value="1"/>
</dbReference>
<dbReference type="OrthoDB" id="9812754at2"/>
<accession>A0A2Z2NVU9</accession>
<sequence length="97" mass="10935">MPYAVVVTFKIKADAMEDFTSLVLVNARKSLLHEDGCHQFDVATDPAYPNEVFLYEIYSDRAGFDAHLASAHFKSFDNAVADLVESKDLRTYSQVEQ</sequence>
<proteinExistence type="predicted"/>
<dbReference type="AlphaFoldDB" id="A0A2Z2NVU9"/>
<evidence type="ECO:0000313" key="2">
    <source>
        <dbReference type="EMBL" id="ASJ74161.1"/>
    </source>
</evidence>
<dbReference type="KEGG" id="gai:IMCC3135_20420"/>
<dbReference type="RefSeq" id="WP_088919231.1">
    <property type="nucleotide sequence ID" value="NZ_CP018632.1"/>
</dbReference>
<dbReference type="Pfam" id="PF03992">
    <property type="entry name" value="ABM"/>
    <property type="match status" value="1"/>
</dbReference>
<dbReference type="EMBL" id="CP018632">
    <property type="protein sequence ID" value="ASJ74161.1"/>
    <property type="molecule type" value="Genomic_DNA"/>
</dbReference>
<dbReference type="PROSITE" id="PS51725">
    <property type="entry name" value="ABM"/>
    <property type="match status" value="1"/>
</dbReference>
<dbReference type="GO" id="GO:0016491">
    <property type="term" value="F:oxidoreductase activity"/>
    <property type="evidence" value="ECO:0007669"/>
    <property type="project" value="TreeGrafter"/>
</dbReference>
<dbReference type="InterPro" id="IPR050744">
    <property type="entry name" value="AI-2_Isomerase_LsrG"/>
</dbReference>
<evidence type="ECO:0000259" key="1">
    <source>
        <dbReference type="PROSITE" id="PS51725"/>
    </source>
</evidence>
<dbReference type="InterPro" id="IPR011008">
    <property type="entry name" value="Dimeric_a/b-barrel"/>
</dbReference>
<keyword evidence="3" id="KW-1185">Reference proteome</keyword>
<dbReference type="InterPro" id="IPR007138">
    <property type="entry name" value="ABM_dom"/>
</dbReference>
<organism evidence="2 3">
    <name type="scientific">Granulosicoccus antarcticus IMCC3135</name>
    <dbReference type="NCBI Taxonomy" id="1192854"/>
    <lineage>
        <taxon>Bacteria</taxon>
        <taxon>Pseudomonadati</taxon>
        <taxon>Pseudomonadota</taxon>
        <taxon>Gammaproteobacteria</taxon>
        <taxon>Chromatiales</taxon>
        <taxon>Granulosicoccaceae</taxon>
        <taxon>Granulosicoccus</taxon>
    </lineage>
</organism>
<reference evidence="2 3" key="1">
    <citation type="submission" date="2016-12" db="EMBL/GenBank/DDBJ databases">
        <authorList>
            <person name="Song W.-J."/>
            <person name="Kurnit D.M."/>
        </authorList>
    </citation>
    <scope>NUCLEOTIDE SEQUENCE [LARGE SCALE GENOMIC DNA]</scope>
    <source>
        <strain evidence="2 3">IMCC3135</strain>
    </source>
</reference>
<dbReference type="Proteomes" id="UP000250079">
    <property type="component" value="Chromosome"/>
</dbReference>
<gene>
    <name evidence="2" type="ORF">IMCC3135_20420</name>
</gene>
<dbReference type="GO" id="GO:0005829">
    <property type="term" value="C:cytosol"/>
    <property type="evidence" value="ECO:0007669"/>
    <property type="project" value="TreeGrafter"/>
</dbReference>
<protein>
    <recommendedName>
        <fullName evidence="1">ABM domain-containing protein</fullName>
    </recommendedName>
</protein>
<dbReference type="PANTHER" id="PTHR33336">
    <property type="entry name" value="QUINOL MONOOXYGENASE YGIN-RELATED"/>
    <property type="match status" value="1"/>
</dbReference>
<feature type="domain" description="ABM" evidence="1">
    <location>
        <begin position="3"/>
        <end position="95"/>
    </location>
</feature>
<dbReference type="SUPFAM" id="SSF54909">
    <property type="entry name" value="Dimeric alpha+beta barrel"/>
    <property type="match status" value="1"/>
</dbReference>
<name>A0A2Z2NVU9_9GAMM</name>
<evidence type="ECO:0000313" key="3">
    <source>
        <dbReference type="Proteomes" id="UP000250079"/>
    </source>
</evidence>
<dbReference type="PANTHER" id="PTHR33336:SF1">
    <property type="entry name" value="(4S)-4-HYDROXY-5-PHOSPHONOOXYPENTANE-2,3-DIONE ISOMERASE"/>
    <property type="match status" value="1"/>
</dbReference>